<evidence type="ECO:0000313" key="4">
    <source>
        <dbReference type="EMBL" id="MEQ2371036.1"/>
    </source>
</evidence>
<reference evidence="4 5" key="1">
    <citation type="submission" date="2024-03" db="EMBL/GenBank/DDBJ databases">
        <title>Human intestinal bacterial collection.</title>
        <authorList>
            <person name="Pauvert C."/>
            <person name="Hitch T.C.A."/>
            <person name="Clavel T."/>
        </authorList>
    </citation>
    <scope>NUCLEOTIDE SEQUENCE [LARGE SCALE GENOMIC DNA]</scope>
    <source>
        <strain evidence="4 5">CLA-JM-H16</strain>
    </source>
</reference>
<feature type="region of interest" description="Disordered" evidence="1">
    <location>
        <begin position="216"/>
        <end position="242"/>
    </location>
</feature>
<organism evidence="4 5">
    <name type="scientific">Blautia aquisgranensis</name>
    <dbReference type="NCBI Taxonomy" id="3133153"/>
    <lineage>
        <taxon>Bacteria</taxon>
        <taxon>Bacillati</taxon>
        <taxon>Bacillota</taxon>
        <taxon>Clostridia</taxon>
        <taxon>Lachnospirales</taxon>
        <taxon>Lachnospiraceae</taxon>
        <taxon>Blautia</taxon>
    </lineage>
</organism>
<feature type="compositionally biased region" description="Basic and acidic residues" evidence="1">
    <location>
        <begin position="218"/>
        <end position="229"/>
    </location>
</feature>
<dbReference type="Gene3D" id="2.60.200.20">
    <property type="match status" value="1"/>
</dbReference>
<name>A0ABV1BFN7_9FIRM</name>
<evidence type="ECO:0000259" key="3">
    <source>
        <dbReference type="PROSITE" id="PS50006"/>
    </source>
</evidence>
<dbReference type="Proteomes" id="UP001473063">
    <property type="component" value="Unassembled WGS sequence"/>
</dbReference>
<dbReference type="InterPro" id="IPR050923">
    <property type="entry name" value="Cell_Proc_Reg/RNA_Proc"/>
</dbReference>
<evidence type="ECO:0000313" key="5">
    <source>
        <dbReference type="Proteomes" id="UP001473063"/>
    </source>
</evidence>
<dbReference type="PANTHER" id="PTHR23308">
    <property type="entry name" value="NUCLEAR INHIBITOR OF PROTEIN PHOSPHATASE-1"/>
    <property type="match status" value="1"/>
</dbReference>
<feature type="transmembrane region" description="Helical" evidence="2">
    <location>
        <begin position="281"/>
        <end position="300"/>
    </location>
</feature>
<dbReference type="EMBL" id="JBBMEJ010000009">
    <property type="protein sequence ID" value="MEQ2371036.1"/>
    <property type="molecule type" value="Genomic_DNA"/>
</dbReference>
<dbReference type="InterPro" id="IPR045962">
    <property type="entry name" value="DUF6382"/>
</dbReference>
<dbReference type="Pfam" id="PF00498">
    <property type="entry name" value="FHA"/>
    <property type="match status" value="1"/>
</dbReference>
<feature type="transmembrane region" description="Helical" evidence="2">
    <location>
        <begin position="252"/>
        <end position="275"/>
    </location>
</feature>
<feature type="domain" description="FHA" evidence="3">
    <location>
        <begin position="423"/>
        <end position="473"/>
    </location>
</feature>
<sequence length="498" mass="57655">MRAEYKRDMNHNYLILTGEEMIDTDSYQVRMIVANVVPDLLQCRIQGMDGKFMVYYDVTSRQPLTTLYENRKLGIEELQVILSGFIQVMEEMSEYLLNPCQLILEPEYIYMDAEKKNVRFCYLPGFQGEVQKQFQSLAEYFLPRLDHEDGRAVMLGYGVYRRALEDSFHLEHIKEELYKVREGAASDFEDYEKKPATVPEEKNTLQNDSQKELWQMESWEREKPKETKKTSRRNWKKNNSETTETGKVWKPVIGFMGALFILLAITTGMTMGYIPRVSVEVFLGIVLLLMSLGMLSYVLLKKITENKKNKNIVEKDPKRAEENYDADVSRKNKHLSYEEERWEKENIENKENMTVSGGIDTDINENVKEKKQEILPKRKKTEKFTEEFGETVVLSSGAVKGPATLVSREPGELATIYLEQDITVIGKLETAADAVINIPTVSRIHAKIRKRAGEYYLTDLNSRNGTCINGQILKTGEDHLLENEDEVDFAQARYIFLK</sequence>
<gene>
    <name evidence="4" type="ORF">WMO28_08780</name>
</gene>
<accession>A0ABV1BFN7</accession>
<proteinExistence type="predicted"/>
<comment type="caution">
    <text evidence="4">The sequence shown here is derived from an EMBL/GenBank/DDBJ whole genome shotgun (WGS) entry which is preliminary data.</text>
</comment>
<dbReference type="Pfam" id="PF19909">
    <property type="entry name" value="DUF6382"/>
    <property type="match status" value="1"/>
</dbReference>
<keyword evidence="5" id="KW-1185">Reference proteome</keyword>
<dbReference type="CDD" id="cd00060">
    <property type="entry name" value="FHA"/>
    <property type="match status" value="1"/>
</dbReference>
<keyword evidence="2" id="KW-0812">Transmembrane</keyword>
<dbReference type="SMART" id="SM00240">
    <property type="entry name" value="FHA"/>
    <property type="match status" value="1"/>
</dbReference>
<dbReference type="SUPFAM" id="SSF49879">
    <property type="entry name" value="SMAD/FHA domain"/>
    <property type="match status" value="1"/>
</dbReference>
<dbReference type="InterPro" id="IPR008984">
    <property type="entry name" value="SMAD_FHA_dom_sf"/>
</dbReference>
<dbReference type="RefSeq" id="WP_178641508.1">
    <property type="nucleotide sequence ID" value="NZ_JBBMEJ010000009.1"/>
</dbReference>
<keyword evidence="2" id="KW-1133">Transmembrane helix</keyword>
<evidence type="ECO:0000256" key="2">
    <source>
        <dbReference type="SAM" id="Phobius"/>
    </source>
</evidence>
<dbReference type="PROSITE" id="PS50006">
    <property type="entry name" value="FHA_DOMAIN"/>
    <property type="match status" value="1"/>
</dbReference>
<protein>
    <submittedName>
        <fullName evidence="4">DUF6382 domain-containing protein</fullName>
    </submittedName>
</protein>
<keyword evidence="2" id="KW-0472">Membrane</keyword>
<evidence type="ECO:0000256" key="1">
    <source>
        <dbReference type="SAM" id="MobiDB-lite"/>
    </source>
</evidence>
<dbReference type="InterPro" id="IPR000253">
    <property type="entry name" value="FHA_dom"/>
</dbReference>